<comment type="similarity">
    <text evidence="1">Belongs to the LysR transcriptional regulatory family.</text>
</comment>
<dbReference type="PANTHER" id="PTHR30346:SF0">
    <property type="entry name" value="HCA OPERON TRANSCRIPTIONAL ACTIVATOR HCAR"/>
    <property type="match status" value="1"/>
</dbReference>
<dbReference type="GO" id="GO:0032993">
    <property type="term" value="C:protein-DNA complex"/>
    <property type="evidence" value="ECO:0007669"/>
    <property type="project" value="TreeGrafter"/>
</dbReference>
<dbReference type="AlphaFoldDB" id="A0A1G6U0U7"/>
<proteinExistence type="inferred from homology"/>
<evidence type="ECO:0000313" key="8">
    <source>
        <dbReference type="Proteomes" id="UP000199245"/>
    </source>
</evidence>
<name>A0A1G6U0U7_9BRAD</name>
<evidence type="ECO:0000259" key="6">
    <source>
        <dbReference type="Pfam" id="PF03466"/>
    </source>
</evidence>
<evidence type="ECO:0000256" key="4">
    <source>
        <dbReference type="ARBA" id="ARBA00023163"/>
    </source>
</evidence>
<keyword evidence="4" id="KW-0804">Transcription</keyword>
<dbReference type="GO" id="GO:0003677">
    <property type="term" value="F:DNA binding"/>
    <property type="evidence" value="ECO:0007669"/>
    <property type="project" value="UniProtKB-KW"/>
</dbReference>
<dbReference type="CDD" id="cd08414">
    <property type="entry name" value="PBP2_LTTR_aromatics_like"/>
    <property type="match status" value="1"/>
</dbReference>
<dbReference type="Gene3D" id="3.40.190.10">
    <property type="entry name" value="Periplasmic binding protein-like II"/>
    <property type="match status" value="2"/>
</dbReference>
<feature type="region of interest" description="Disordered" evidence="5">
    <location>
        <begin position="243"/>
        <end position="267"/>
    </location>
</feature>
<evidence type="ECO:0000313" key="7">
    <source>
        <dbReference type="EMBL" id="SDD34941.1"/>
    </source>
</evidence>
<accession>A0A1G6U0U7</accession>
<dbReference type="Pfam" id="PF03466">
    <property type="entry name" value="LysR_substrate"/>
    <property type="match status" value="1"/>
</dbReference>
<dbReference type="Proteomes" id="UP000199245">
    <property type="component" value="Unassembled WGS sequence"/>
</dbReference>
<keyword evidence="3 7" id="KW-0238">DNA-binding</keyword>
<feature type="domain" description="LysR substrate-binding" evidence="6">
    <location>
        <begin position="32"/>
        <end position="239"/>
    </location>
</feature>
<sequence>MTSAGRNVLPLARTILEEFDELIATARAVQNSEIGRLSVGLCTSLSAGHLQTLLLVFKERFPQIELVTAERPRTRLAVALRNGALDVLSVMGSFPLLDNTEEMRLWSERVLVALPHDHPLAGREAVYWTDLRGETVLLSRCDPEKELEHLLISKLLSPEDRPKIERHDVSRDTIRRFISMNTGISLVLESDMGATFEGLTYRELSDATGPSRLDFSAHWRADNKNPALQEFLNSLSDRFPDLRSGDVDAPSGLSGTRLGCHKPRQGA</sequence>
<dbReference type="GO" id="GO:0003700">
    <property type="term" value="F:DNA-binding transcription factor activity"/>
    <property type="evidence" value="ECO:0007669"/>
    <property type="project" value="TreeGrafter"/>
</dbReference>
<gene>
    <name evidence="7" type="ORF">SAMN05216337_101081</name>
</gene>
<evidence type="ECO:0000256" key="2">
    <source>
        <dbReference type="ARBA" id="ARBA00023015"/>
    </source>
</evidence>
<dbReference type="EMBL" id="FMZW01000010">
    <property type="protein sequence ID" value="SDD34941.1"/>
    <property type="molecule type" value="Genomic_DNA"/>
</dbReference>
<evidence type="ECO:0000256" key="3">
    <source>
        <dbReference type="ARBA" id="ARBA00023125"/>
    </source>
</evidence>
<evidence type="ECO:0000256" key="1">
    <source>
        <dbReference type="ARBA" id="ARBA00009437"/>
    </source>
</evidence>
<dbReference type="InterPro" id="IPR005119">
    <property type="entry name" value="LysR_subst-bd"/>
</dbReference>
<dbReference type="PANTHER" id="PTHR30346">
    <property type="entry name" value="TRANSCRIPTIONAL DUAL REGULATOR HCAR-RELATED"/>
    <property type="match status" value="1"/>
</dbReference>
<keyword evidence="2" id="KW-0805">Transcription regulation</keyword>
<organism evidence="7 8">
    <name type="scientific">Bradyrhizobium brasilense</name>
    <dbReference type="NCBI Taxonomy" id="1419277"/>
    <lineage>
        <taxon>Bacteria</taxon>
        <taxon>Pseudomonadati</taxon>
        <taxon>Pseudomonadota</taxon>
        <taxon>Alphaproteobacteria</taxon>
        <taxon>Hyphomicrobiales</taxon>
        <taxon>Nitrobacteraceae</taxon>
        <taxon>Bradyrhizobium</taxon>
    </lineage>
</organism>
<evidence type="ECO:0000256" key="5">
    <source>
        <dbReference type="SAM" id="MobiDB-lite"/>
    </source>
</evidence>
<protein>
    <submittedName>
        <fullName evidence="7">DNA-binding transcriptional regulator, LysR family</fullName>
    </submittedName>
</protein>
<dbReference type="SUPFAM" id="SSF53850">
    <property type="entry name" value="Periplasmic binding protein-like II"/>
    <property type="match status" value="1"/>
</dbReference>
<reference evidence="7 8" key="1">
    <citation type="submission" date="2016-10" db="EMBL/GenBank/DDBJ databases">
        <authorList>
            <person name="de Groot N.N."/>
        </authorList>
    </citation>
    <scope>NUCLEOTIDE SEQUENCE [LARGE SCALE GENOMIC DNA]</scope>
    <source>
        <strain evidence="7 8">R5</strain>
    </source>
</reference>